<evidence type="ECO:0000313" key="1">
    <source>
        <dbReference type="EMBL" id="KIK16911.1"/>
    </source>
</evidence>
<accession>A0A0C9YJQ0</accession>
<dbReference type="HOGENOM" id="CLU_2513493_0_0_1"/>
<sequence>MCGRVSICTVPDEVIRSTSFIECQRRFPWRECPRVSSPRKGASSQCLVMITYYLNNTSRKTTYATHMYQVSPCKVHELWCVSQCT</sequence>
<name>A0A0C9YJQ0_9AGAM</name>
<organism evidence="1 2">
    <name type="scientific">Pisolithus microcarpus 441</name>
    <dbReference type="NCBI Taxonomy" id="765257"/>
    <lineage>
        <taxon>Eukaryota</taxon>
        <taxon>Fungi</taxon>
        <taxon>Dikarya</taxon>
        <taxon>Basidiomycota</taxon>
        <taxon>Agaricomycotina</taxon>
        <taxon>Agaricomycetes</taxon>
        <taxon>Agaricomycetidae</taxon>
        <taxon>Boletales</taxon>
        <taxon>Sclerodermatineae</taxon>
        <taxon>Pisolithaceae</taxon>
        <taxon>Pisolithus</taxon>
    </lineage>
</organism>
<reference evidence="2" key="2">
    <citation type="submission" date="2015-01" db="EMBL/GenBank/DDBJ databases">
        <title>Evolutionary Origins and Diversification of the Mycorrhizal Mutualists.</title>
        <authorList>
            <consortium name="DOE Joint Genome Institute"/>
            <consortium name="Mycorrhizal Genomics Consortium"/>
            <person name="Kohler A."/>
            <person name="Kuo A."/>
            <person name="Nagy L.G."/>
            <person name="Floudas D."/>
            <person name="Copeland A."/>
            <person name="Barry K.W."/>
            <person name="Cichocki N."/>
            <person name="Veneault-Fourrey C."/>
            <person name="LaButti K."/>
            <person name="Lindquist E.A."/>
            <person name="Lipzen A."/>
            <person name="Lundell T."/>
            <person name="Morin E."/>
            <person name="Murat C."/>
            <person name="Riley R."/>
            <person name="Ohm R."/>
            <person name="Sun H."/>
            <person name="Tunlid A."/>
            <person name="Henrissat B."/>
            <person name="Grigoriev I.V."/>
            <person name="Hibbett D.S."/>
            <person name="Martin F."/>
        </authorList>
    </citation>
    <scope>NUCLEOTIDE SEQUENCE [LARGE SCALE GENOMIC DNA]</scope>
    <source>
        <strain evidence="2">441</strain>
    </source>
</reference>
<dbReference type="EMBL" id="KN833843">
    <property type="protein sequence ID" value="KIK16911.1"/>
    <property type="molecule type" value="Genomic_DNA"/>
</dbReference>
<proteinExistence type="predicted"/>
<protein>
    <submittedName>
        <fullName evidence="1">Uncharacterized protein</fullName>
    </submittedName>
</protein>
<keyword evidence="2" id="KW-1185">Reference proteome</keyword>
<dbReference type="Proteomes" id="UP000054018">
    <property type="component" value="Unassembled WGS sequence"/>
</dbReference>
<reference evidence="1 2" key="1">
    <citation type="submission" date="2014-04" db="EMBL/GenBank/DDBJ databases">
        <authorList>
            <consortium name="DOE Joint Genome Institute"/>
            <person name="Kuo A."/>
            <person name="Kohler A."/>
            <person name="Costa M.D."/>
            <person name="Nagy L.G."/>
            <person name="Floudas D."/>
            <person name="Copeland A."/>
            <person name="Barry K.W."/>
            <person name="Cichocki N."/>
            <person name="Veneault-Fourrey C."/>
            <person name="LaButti K."/>
            <person name="Lindquist E.A."/>
            <person name="Lipzen A."/>
            <person name="Lundell T."/>
            <person name="Morin E."/>
            <person name="Murat C."/>
            <person name="Sun H."/>
            <person name="Tunlid A."/>
            <person name="Henrissat B."/>
            <person name="Grigoriev I.V."/>
            <person name="Hibbett D.S."/>
            <person name="Martin F."/>
            <person name="Nordberg H.P."/>
            <person name="Cantor M.N."/>
            <person name="Hua S.X."/>
        </authorList>
    </citation>
    <scope>NUCLEOTIDE SEQUENCE [LARGE SCALE GENOMIC DNA]</scope>
    <source>
        <strain evidence="1 2">441</strain>
    </source>
</reference>
<gene>
    <name evidence="1" type="ORF">PISMIDRAFT_238979</name>
</gene>
<dbReference type="AlphaFoldDB" id="A0A0C9YJQ0"/>
<evidence type="ECO:0000313" key="2">
    <source>
        <dbReference type="Proteomes" id="UP000054018"/>
    </source>
</evidence>